<evidence type="ECO:0000313" key="12">
    <source>
        <dbReference type="Proteomes" id="UP000077013"/>
    </source>
</evidence>
<evidence type="ECO:0000256" key="7">
    <source>
        <dbReference type="ARBA" id="ARBA00022989"/>
    </source>
</evidence>
<evidence type="ECO:0000256" key="3">
    <source>
        <dbReference type="ARBA" id="ARBA00022475"/>
    </source>
</evidence>
<evidence type="ECO:0000256" key="4">
    <source>
        <dbReference type="ARBA" id="ARBA00022519"/>
    </source>
</evidence>
<evidence type="ECO:0000313" key="11">
    <source>
        <dbReference type="EMBL" id="OAB80163.1"/>
    </source>
</evidence>
<dbReference type="PANTHER" id="PTHR37468">
    <property type="entry name" value="SULFATE TRANSPORTER CYSZ"/>
    <property type="match status" value="1"/>
</dbReference>
<sequence>MIQNIFKGIKAYSGTFKLINQLGLWKYFGVPMFISLVVGLLIGLTAWGLGDPIGRFISKIWLWEWGATTFKSISTILGSLIVVAFGLIVYKHMIMAFSAPFMSPVSEKIEAHISGEIHSHRNTNNASQLWRGVRINVRNLCMELLLTIPLLLLSFIPVLNIITSILIFLVQSYYAGFGNMDYTLERHFKYADSIRFVKRNKGVAIGNGIVFMAMLLVPIVGIILVLPLSVTAASTETLALLEAENNLHTKRIDPITEEKISG</sequence>
<keyword evidence="6 10" id="KW-0812">Transmembrane</keyword>
<feature type="transmembrane region" description="Helical" evidence="10">
    <location>
        <begin position="144"/>
        <end position="170"/>
    </location>
</feature>
<accession>A0A167IZB2</accession>
<feature type="transmembrane region" description="Helical" evidence="10">
    <location>
        <begin position="204"/>
        <end position="226"/>
    </location>
</feature>
<keyword evidence="7 10" id="KW-1133">Transmembrane helix</keyword>
<keyword evidence="3" id="KW-1003">Cell membrane</keyword>
<dbReference type="GO" id="GO:0005886">
    <property type="term" value="C:plasma membrane"/>
    <property type="evidence" value="ECO:0007669"/>
    <property type="project" value="TreeGrafter"/>
</dbReference>
<evidence type="ECO:0000256" key="10">
    <source>
        <dbReference type="SAM" id="Phobius"/>
    </source>
</evidence>
<evidence type="ECO:0000256" key="6">
    <source>
        <dbReference type="ARBA" id="ARBA00022692"/>
    </source>
</evidence>
<comment type="caution">
    <text evidence="11">The sequence shown here is derived from an EMBL/GenBank/DDBJ whole genome shotgun (WGS) entry which is preliminary data.</text>
</comment>
<dbReference type="Pfam" id="PF07264">
    <property type="entry name" value="EI24"/>
    <property type="match status" value="1"/>
</dbReference>
<protein>
    <submittedName>
        <fullName evidence="11">Coproporphyrinogen III oxidase</fullName>
    </submittedName>
</protein>
<evidence type="ECO:0000256" key="5">
    <source>
        <dbReference type="ARBA" id="ARBA00022605"/>
    </source>
</evidence>
<dbReference type="GO" id="GO:0009675">
    <property type="term" value="F:high-affinity sulfate:proton symporter activity"/>
    <property type="evidence" value="ECO:0007669"/>
    <property type="project" value="TreeGrafter"/>
</dbReference>
<keyword evidence="2" id="KW-0813">Transport</keyword>
<dbReference type="OrthoDB" id="9787566at2"/>
<name>A0A167IZB2_9FLAO</name>
<feature type="transmembrane region" description="Helical" evidence="10">
    <location>
        <begin position="27"/>
        <end position="49"/>
    </location>
</feature>
<keyword evidence="5" id="KW-0028">Amino-acid biosynthesis</keyword>
<dbReference type="RefSeq" id="WP_068590475.1">
    <property type="nucleotide sequence ID" value="NZ_LRXL01000026.1"/>
</dbReference>
<dbReference type="EMBL" id="LRXL01000026">
    <property type="protein sequence ID" value="OAB80163.1"/>
    <property type="molecule type" value="Genomic_DNA"/>
</dbReference>
<dbReference type="STRING" id="1763537.ULVI_05350"/>
<evidence type="ECO:0000256" key="9">
    <source>
        <dbReference type="ARBA" id="ARBA00023136"/>
    </source>
</evidence>
<feature type="transmembrane region" description="Helical" evidence="10">
    <location>
        <begin position="69"/>
        <end position="90"/>
    </location>
</feature>
<keyword evidence="12" id="KW-1185">Reference proteome</keyword>
<evidence type="ECO:0000256" key="1">
    <source>
        <dbReference type="ARBA" id="ARBA00004141"/>
    </source>
</evidence>
<gene>
    <name evidence="11" type="ORF">ULVI_05350</name>
</gene>
<dbReference type="GO" id="GO:0000103">
    <property type="term" value="P:sulfate assimilation"/>
    <property type="evidence" value="ECO:0007669"/>
    <property type="project" value="TreeGrafter"/>
</dbReference>
<keyword evidence="9 10" id="KW-0472">Membrane</keyword>
<dbReference type="InterPro" id="IPR050480">
    <property type="entry name" value="CysZ-like"/>
</dbReference>
<dbReference type="Proteomes" id="UP000077013">
    <property type="component" value="Unassembled WGS sequence"/>
</dbReference>
<keyword evidence="8" id="KW-0764">Sulfate transport</keyword>
<dbReference type="PANTHER" id="PTHR37468:SF1">
    <property type="entry name" value="SULFATE TRANSPORTER CYSZ"/>
    <property type="match status" value="1"/>
</dbReference>
<keyword evidence="4" id="KW-0997">Cell inner membrane</keyword>
<organism evidence="11 12">
    <name type="scientific">Cochleicola gelatinilyticus</name>
    <dbReference type="NCBI Taxonomy" id="1763537"/>
    <lineage>
        <taxon>Bacteria</taxon>
        <taxon>Pseudomonadati</taxon>
        <taxon>Bacteroidota</taxon>
        <taxon>Flavobacteriia</taxon>
        <taxon>Flavobacteriales</taxon>
        <taxon>Flavobacteriaceae</taxon>
        <taxon>Cochleicola</taxon>
    </lineage>
</organism>
<comment type="subcellular location">
    <subcellularLocation>
        <location evidence="1">Membrane</location>
        <topology evidence="1">Multi-pass membrane protein</topology>
    </subcellularLocation>
</comment>
<evidence type="ECO:0000256" key="2">
    <source>
        <dbReference type="ARBA" id="ARBA00022448"/>
    </source>
</evidence>
<dbReference type="InterPro" id="IPR059112">
    <property type="entry name" value="CysZ/EI24"/>
</dbReference>
<dbReference type="AlphaFoldDB" id="A0A167IZB2"/>
<evidence type="ECO:0000256" key="8">
    <source>
        <dbReference type="ARBA" id="ARBA00023032"/>
    </source>
</evidence>
<dbReference type="GO" id="GO:0019344">
    <property type="term" value="P:cysteine biosynthetic process"/>
    <property type="evidence" value="ECO:0007669"/>
    <property type="project" value="TreeGrafter"/>
</dbReference>
<proteinExistence type="predicted"/>
<reference evidence="11 12" key="1">
    <citation type="submission" date="2016-02" db="EMBL/GenBank/DDBJ databases">
        <title>Ulvibacter sp. LPB0005, isolated from Thais luteostoma.</title>
        <authorList>
            <person name="Shin S.-K."/>
            <person name="Yi H."/>
        </authorList>
    </citation>
    <scope>NUCLEOTIDE SEQUENCE [LARGE SCALE GENOMIC DNA]</scope>
    <source>
        <strain evidence="11 12">LPB0005</strain>
    </source>
</reference>